<evidence type="ECO:0000313" key="2">
    <source>
        <dbReference type="EMBL" id="WEF22830.1"/>
    </source>
</evidence>
<keyword evidence="1" id="KW-1133">Transmembrane helix</keyword>
<proteinExistence type="predicted"/>
<reference evidence="2" key="1">
    <citation type="submission" date="2023-02" db="EMBL/GenBank/DDBJ databases">
        <title>Genome sequence of Microbacterium liquefaciens B1075.</title>
        <authorList>
            <person name="Cao J."/>
            <person name="Li X."/>
        </authorList>
    </citation>
    <scope>NUCLEOTIDE SEQUENCE</scope>
    <source>
        <strain evidence="2">B1075</strain>
    </source>
</reference>
<dbReference type="AlphaFoldDB" id="A0AAJ5VEK2"/>
<accession>A0AAJ5VEK2</accession>
<keyword evidence="1" id="KW-0472">Membrane</keyword>
<name>A0AAJ5VEK2_MICMQ</name>
<sequence length="120" mass="12227">MQRRTMRMQTLWISIVGVLAVTIYAALAAVQILVLNPLAAAAHPLIPAMGFLVLLMLGAGGYFIASFGAGMGLADAFGIGGGDYSPWARPLYAVSALSAVALVVVGVMAAVRPRSAPAAA</sequence>
<feature type="transmembrane region" description="Helical" evidence="1">
    <location>
        <begin position="46"/>
        <end position="70"/>
    </location>
</feature>
<protein>
    <submittedName>
        <fullName evidence="2">Uncharacterized protein</fullName>
    </submittedName>
</protein>
<keyword evidence="1" id="KW-0812">Transmembrane</keyword>
<feature type="transmembrane region" description="Helical" evidence="1">
    <location>
        <begin position="91"/>
        <end position="111"/>
    </location>
</feature>
<evidence type="ECO:0000256" key="1">
    <source>
        <dbReference type="SAM" id="Phobius"/>
    </source>
</evidence>
<dbReference type="EMBL" id="CP118606">
    <property type="protein sequence ID" value="WEF22830.1"/>
    <property type="molecule type" value="Genomic_DNA"/>
</dbReference>
<feature type="transmembrane region" description="Helical" evidence="1">
    <location>
        <begin position="12"/>
        <end position="34"/>
    </location>
</feature>
<gene>
    <name evidence="2" type="ORF">PWF71_15310</name>
</gene>
<organism evidence="2 3">
    <name type="scientific">Microbacterium maritypicum</name>
    <name type="common">Microbacterium liquefaciens</name>
    <dbReference type="NCBI Taxonomy" id="33918"/>
    <lineage>
        <taxon>Bacteria</taxon>
        <taxon>Bacillati</taxon>
        <taxon>Actinomycetota</taxon>
        <taxon>Actinomycetes</taxon>
        <taxon>Micrococcales</taxon>
        <taxon>Microbacteriaceae</taxon>
        <taxon>Microbacterium</taxon>
    </lineage>
</organism>
<evidence type="ECO:0000313" key="3">
    <source>
        <dbReference type="Proteomes" id="UP001214756"/>
    </source>
</evidence>
<dbReference type="Proteomes" id="UP001214756">
    <property type="component" value="Chromosome"/>
</dbReference>